<dbReference type="InterPro" id="IPR031313">
    <property type="entry name" value="Sin1_PH_dom"/>
</dbReference>
<dbReference type="GeneID" id="113792634"/>
<evidence type="ECO:0000313" key="6">
    <source>
        <dbReference type="Proteomes" id="UP000515146"/>
    </source>
</evidence>
<dbReference type="OMA" id="APLYQCF"/>
<comment type="similarity">
    <text evidence="1">Belongs to the SIN1 family.</text>
</comment>
<dbReference type="Pfam" id="PF16978">
    <property type="entry name" value="CRIM"/>
    <property type="match status" value="1"/>
</dbReference>
<evidence type="ECO:0000256" key="1">
    <source>
        <dbReference type="ARBA" id="ARBA00009407"/>
    </source>
</evidence>
<organism evidence="6 7">
    <name type="scientific">Dermatophagoides pteronyssinus</name>
    <name type="common">European house dust mite</name>
    <dbReference type="NCBI Taxonomy" id="6956"/>
    <lineage>
        <taxon>Eukaryota</taxon>
        <taxon>Metazoa</taxon>
        <taxon>Ecdysozoa</taxon>
        <taxon>Arthropoda</taxon>
        <taxon>Chelicerata</taxon>
        <taxon>Arachnida</taxon>
        <taxon>Acari</taxon>
        <taxon>Acariformes</taxon>
        <taxon>Sarcoptiformes</taxon>
        <taxon>Astigmata</taxon>
        <taxon>Psoroptidia</taxon>
        <taxon>Analgoidea</taxon>
        <taxon>Pyroglyphidae</taxon>
        <taxon>Dermatophagoidinae</taxon>
        <taxon>Dermatophagoides</taxon>
    </lineage>
</organism>
<dbReference type="InterPro" id="IPR032679">
    <property type="entry name" value="Sin1_N"/>
</dbReference>
<dbReference type="OrthoDB" id="241990at2759"/>
<dbReference type="Proteomes" id="UP000515146">
    <property type="component" value="Unplaced"/>
</dbReference>
<dbReference type="InterPro" id="IPR008828">
    <property type="entry name" value="Sin1/Avo1"/>
</dbReference>
<feature type="domain" description="Sin1 N-terminal" evidence="3">
    <location>
        <begin position="18"/>
        <end position="170"/>
    </location>
</feature>
<proteinExistence type="inferred from homology"/>
<feature type="domain" description="SIN1-type PH" evidence="5">
    <location>
        <begin position="553"/>
        <end position="663"/>
    </location>
</feature>
<dbReference type="InParanoid" id="A0A6P6Y1Z4"/>
<dbReference type="GO" id="GO:0005886">
    <property type="term" value="C:plasma membrane"/>
    <property type="evidence" value="ECO:0007669"/>
    <property type="project" value="TreeGrafter"/>
</dbReference>
<feature type="compositionally biased region" description="Low complexity" evidence="2">
    <location>
        <begin position="71"/>
        <end position="86"/>
    </location>
</feature>
<evidence type="ECO:0000256" key="2">
    <source>
        <dbReference type="SAM" id="MobiDB-lite"/>
    </source>
</evidence>
<dbReference type="Pfam" id="PF05422">
    <property type="entry name" value="SIN1"/>
    <property type="match status" value="1"/>
</dbReference>
<gene>
    <name evidence="7" type="primary">LOC113792634</name>
</gene>
<feature type="region of interest" description="Disordered" evidence="2">
    <location>
        <begin position="55"/>
        <end position="86"/>
    </location>
</feature>
<evidence type="ECO:0000259" key="5">
    <source>
        <dbReference type="Pfam" id="PF16979"/>
    </source>
</evidence>
<feature type="domain" description="CRIM" evidence="4">
    <location>
        <begin position="240"/>
        <end position="387"/>
    </location>
</feature>
<dbReference type="InterPro" id="IPR031567">
    <property type="entry name" value="CRIM_dom"/>
</dbReference>
<dbReference type="KEGG" id="dpte:113792634"/>
<dbReference type="Pfam" id="PF16979">
    <property type="entry name" value="SIN1_PH"/>
    <property type="match status" value="1"/>
</dbReference>
<accession>A0A6P6Y1Z4</accession>
<reference evidence="7" key="1">
    <citation type="submission" date="2025-08" db="UniProtKB">
        <authorList>
            <consortium name="RefSeq"/>
        </authorList>
    </citation>
    <scope>IDENTIFICATION</scope>
    <source>
        <strain evidence="7">Airmid</strain>
    </source>
</reference>
<sequence length="752" mass="87204">MSLCDDKRFILSHIRHSFITCDDTGMCETVMLNESANRYPVESIYQHFDYYSDDDDEYFNNNDDDDDDDNTINNNNNLNDHHPNQQQNNEIELLKKTELEYQSELVDDDQQQPTHSLDIMYDSYEIGIRRRSNTAQKLEKLKKERKVQSKTKLVQWKGMAPIVSTDEHDDDLIKIKRIVLDAEQLPREERDLLEFDPKENVYYETEAYRAFLFPKKEIESSEQTPTDEIFKDLSSKPRRKSMLTQQIEQTPVAPMNPFNEFTRFDGRFVDSTVSTKRLRIFFNILKNNTEFEPYDFREKFPQSLSGLNCGSNWIEVIVRSDARVCDLIGLICWHYTHLQIGPSLKPNLKAYALKMCEENGEVEDEFPNLEFNDEIKRYDFPCLAMIPNETRIIVTVHIDSEDVFSQFVFDSTKTQLNEIIEQIKKRRPHLFRSRNVVDCQLELCSQPGISLDLDSTISRYLGKHYPHNQSINFSLKFWENCAKSDSAKSSDTLTIKEKSSSLPKGISGLRLNKSSSALHNLDTNSNAATLKPKKIRDPNDFGSNFIDIMKAPLYQCFDVNLITKFTNSPIEMGISETKLEITPKMNNPSSHFTGKFLSRILGVKARNINIEDVVDCELHKQVALGRHIFKIVCWNGKMFIELKFEADSNTVDEIVFKLKNVMKLRTSLRRNEYQMYKNRKKNISTKVYFNSRLISSGSSESGSEDLMTDMDIVSAALSSNSNDDIIINNASNTSQNIRSSKFRRFRSSKKNF</sequence>
<feature type="compositionally biased region" description="Acidic residues" evidence="2">
    <location>
        <begin position="55"/>
        <end position="70"/>
    </location>
</feature>
<dbReference type="Gene3D" id="2.30.29.30">
    <property type="entry name" value="Pleckstrin-homology domain (PH domain)/Phosphotyrosine-binding domain (PTB)"/>
    <property type="match status" value="1"/>
</dbReference>
<keyword evidence="6" id="KW-1185">Reference proteome</keyword>
<name>A0A6P6Y1Z4_DERPT</name>
<dbReference type="FunCoup" id="A0A6P6Y1Z4">
    <property type="interactions" value="1392"/>
</dbReference>
<evidence type="ECO:0000313" key="7">
    <source>
        <dbReference type="RefSeq" id="XP_027198344.1"/>
    </source>
</evidence>
<dbReference type="GO" id="GO:0038203">
    <property type="term" value="P:TORC2 signaling"/>
    <property type="evidence" value="ECO:0007669"/>
    <property type="project" value="TreeGrafter"/>
</dbReference>
<dbReference type="InterPro" id="IPR011993">
    <property type="entry name" value="PH-like_dom_sf"/>
</dbReference>
<protein>
    <submittedName>
        <fullName evidence="7">Target of rapamycin complex 2 subunit MAPKAP1-like</fullName>
    </submittedName>
</protein>
<dbReference type="PANTHER" id="PTHR13335:SF1">
    <property type="entry name" value="TARGET OF RAPAMYCIN COMPLEX 2 SUBUNIT MAPKAP1"/>
    <property type="match status" value="1"/>
</dbReference>
<evidence type="ECO:0000259" key="3">
    <source>
        <dbReference type="Pfam" id="PF05422"/>
    </source>
</evidence>
<dbReference type="GO" id="GO:0005546">
    <property type="term" value="F:phosphatidylinositol-4,5-bisphosphate binding"/>
    <property type="evidence" value="ECO:0007669"/>
    <property type="project" value="TreeGrafter"/>
</dbReference>
<dbReference type="GO" id="GO:0031932">
    <property type="term" value="C:TORC2 complex"/>
    <property type="evidence" value="ECO:0007669"/>
    <property type="project" value="InterPro"/>
</dbReference>
<dbReference type="GO" id="GO:0005737">
    <property type="term" value="C:cytoplasm"/>
    <property type="evidence" value="ECO:0007669"/>
    <property type="project" value="TreeGrafter"/>
</dbReference>
<dbReference type="CTD" id="36604"/>
<evidence type="ECO:0000259" key="4">
    <source>
        <dbReference type="Pfam" id="PF16978"/>
    </source>
</evidence>
<dbReference type="AlphaFoldDB" id="A0A6P6Y1Z4"/>
<dbReference type="PANTHER" id="PTHR13335">
    <property type="entry name" value="TARGET OF RAPAMYCIN COMPLEX 2 SUBUNIT MAPKAP1"/>
    <property type="match status" value="1"/>
</dbReference>
<dbReference type="RefSeq" id="XP_027198344.1">
    <property type="nucleotide sequence ID" value="XM_027342543.1"/>
</dbReference>